<keyword evidence="1" id="KW-1133">Transmembrane helix</keyword>
<dbReference type="Pfam" id="PF03009">
    <property type="entry name" value="GDPD"/>
    <property type="match status" value="1"/>
</dbReference>
<dbReference type="Gene3D" id="3.20.20.190">
    <property type="entry name" value="Phosphatidylinositol (PI) phosphodiesterase"/>
    <property type="match status" value="1"/>
</dbReference>
<feature type="transmembrane region" description="Helical" evidence="1">
    <location>
        <begin position="159"/>
        <end position="181"/>
    </location>
</feature>
<dbReference type="GO" id="GO:0008081">
    <property type="term" value="F:phosphoric diester hydrolase activity"/>
    <property type="evidence" value="ECO:0007669"/>
    <property type="project" value="InterPro"/>
</dbReference>
<dbReference type="PANTHER" id="PTHR46211:SF8">
    <property type="entry name" value="PHOSPHODIESTERASE"/>
    <property type="match status" value="1"/>
</dbReference>
<dbReference type="SUPFAM" id="SSF51695">
    <property type="entry name" value="PLC-like phosphodiesterases"/>
    <property type="match status" value="1"/>
</dbReference>
<name>A0A8E1RLD9_LENKE</name>
<dbReference type="AlphaFoldDB" id="A0A8E1RLD9"/>
<evidence type="ECO:0000313" key="3">
    <source>
        <dbReference type="EMBL" id="KRM53450.1"/>
    </source>
</evidence>
<dbReference type="EMBL" id="AYYV01000017">
    <property type="protein sequence ID" value="KRM53450.1"/>
    <property type="molecule type" value="Genomic_DNA"/>
</dbReference>
<feature type="transmembrane region" description="Helical" evidence="1">
    <location>
        <begin position="125"/>
        <end position="147"/>
    </location>
</feature>
<comment type="caution">
    <text evidence="3">The sequence shown here is derived from an EMBL/GenBank/DDBJ whole genome shotgun (WGS) entry which is preliminary data.</text>
</comment>
<keyword evidence="1" id="KW-0812">Transmembrane</keyword>
<evidence type="ECO:0000256" key="1">
    <source>
        <dbReference type="SAM" id="Phobius"/>
    </source>
</evidence>
<dbReference type="PROSITE" id="PS51704">
    <property type="entry name" value="GP_PDE"/>
    <property type="match status" value="1"/>
</dbReference>
<feature type="transmembrane region" description="Helical" evidence="1">
    <location>
        <begin position="93"/>
        <end position="113"/>
    </location>
</feature>
<evidence type="ECO:0000313" key="4">
    <source>
        <dbReference type="Proteomes" id="UP000051164"/>
    </source>
</evidence>
<keyword evidence="1" id="KW-0472">Membrane</keyword>
<sequence length="428" mass="48641">MYLFGLLIPLGLFGFSNFLKFGVPISGAQFTWITVNRYAIAITAIVVYFVFACFGIWASHYLLNVIRSNQNQPLQVLKRTVKATTLKSFSRKLAIVLSMLVGVCLLIVGLAWINQYDSNTVMFFLSKGMIDILAPFAEIVIISRLLGIELASFSPTPLLTMYALGLVIFAGLFAAVSPVYANPPMTKPTIIVHRGVINQNAVGNTIASLKRNSQYHFPFIEMDIQETKDHQFICAHDNDLRIPKKGNVEIDQLSLKTIKRYHHVDMFGDYLRIANKLKQPLIIELKVTNHSDQQMGTRFAKQFKPQLTVLPHRVHSIGYPFLRQVKRQIPGMDIGLVTMLNFGNIGHYHVDFYTLQHLTANPFLISSVGETGRPVYSWTDDSKLSMVRMEMLGTTGQVTDQAFRLQHLRVNYRRDRWILLLNSLQNYL</sequence>
<dbReference type="InterPro" id="IPR030395">
    <property type="entry name" value="GP_PDE_dom"/>
</dbReference>
<reference evidence="3 4" key="1">
    <citation type="journal article" date="2015" name="Genome Announc.">
        <title>Expanding the biotechnology potential of lactobacilli through comparative genomics of 213 strains and associated genera.</title>
        <authorList>
            <person name="Sun Z."/>
            <person name="Harris H.M."/>
            <person name="McCann A."/>
            <person name="Guo C."/>
            <person name="Argimon S."/>
            <person name="Zhang W."/>
            <person name="Yang X."/>
            <person name="Jeffery I.B."/>
            <person name="Cooney J.C."/>
            <person name="Kagawa T.F."/>
            <person name="Liu W."/>
            <person name="Song Y."/>
            <person name="Salvetti E."/>
            <person name="Wrobel A."/>
            <person name="Rasinkangas P."/>
            <person name="Parkhill J."/>
            <person name="Rea M.C."/>
            <person name="O'Sullivan O."/>
            <person name="Ritari J."/>
            <person name="Douillard F.P."/>
            <person name="Paul Ross R."/>
            <person name="Yang R."/>
            <person name="Briner A.E."/>
            <person name="Felis G.E."/>
            <person name="de Vos W.M."/>
            <person name="Barrangou R."/>
            <person name="Klaenhammer T.R."/>
            <person name="Caufield P.W."/>
            <person name="Cui Y."/>
            <person name="Zhang H."/>
            <person name="O'Toole P.W."/>
        </authorList>
    </citation>
    <scope>NUCLEOTIDE SEQUENCE [LARGE SCALE GENOMIC DNA]</scope>
    <source>
        <strain evidence="3 4">DSM 20587</strain>
    </source>
</reference>
<evidence type="ECO:0000259" key="2">
    <source>
        <dbReference type="PROSITE" id="PS51704"/>
    </source>
</evidence>
<proteinExistence type="predicted"/>
<dbReference type="GO" id="GO:0006629">
    <property type="term" value="P:lipid metabolic process"/>
    <property type="evidence" value="ECO:0007669"/>
    <property type="project" value="InterPro"/>
</dbReference>
<feature type="transmembrane region" description="Helical" evidence="1">
    <location>
        <begin position="38"/>
        <end position="63"/>
    </location>
</feature>
<dbReference type="InterPro" id="IPR017946">
    <property type="entry name" value="PLC-like_Pdiesterase_TIM-brl"/>
</dbReference>
<feature type="domain" description="GP-PDE" evidence="2">
    <location>
        <begin position="188"/>
        <end position="409"/>
    </location>
</feature>
<organism evidence="3 4">
    <name type="scientific">Lentilactobacillus kefiri DSM 20587 = JCM 5818</name>
    <dbReference type="NCBI Taxonomy" id="1423764"/>
    <lineage>
        <taxon>Bacteria</taxon>
        <taxon>Bacillati</taxon>
        <taxon>Bacillota</taxon>
        <taxon>Bacilli</taxon>
        <taxon>Lactobacillales</taxon>
        <taxon>Lactobacillaceae</taxon>
        <taxon>Lentilactobacillus</taxon>
    </lineage>
</organism>
<dbReference type="PANTHER" id="PTHR46211">
    <property type="entry name" value="GLYCEROPHOSPHORYL DIESTER PHOSPHODIESTERASE"/>
    <property type="match status" value="1"/>
</dbReference>
<gene>
    <name evidence="3" type="ORF">FC95_GL000844</name>
</gene>
<dbReference type="Proteomes" id="UP000051164">
    <property type="component" value="Unassembled WGS sequence"/>
</dbReference>
<protein>
    <recommendedName>
        <fullName evidence="2">GP-PDE domain-containing protein</fullName>
    </recommendedName>
</protein>
<accession>A0A8E1RLD9</accession>